<keyword evidence="6" id="KW-0548">Nucleotidyltransferase</keyword>
<dbReference type="CDD" id="cd05398">
    <property type="entry name" value="NT_ClassII-CCAase"/>
    <property type="match status" value="1"/>
</dbReference>
<dbReference type="SUPFAM" id="SSF81301">
    <property type="entry name" value="Nucleotidyltransferase"/>
    <property type="match status" value="1"/>
</dbReference>
<keyword evidence="3 4" id="KW-0694">RNA-binding</keyword>
<comment type="caution">
    <text evidence="6">The sequence shown here is derived from an EMBL/GenBank/DDBJ whole genome shotgun (WGS) entry which is preliminary data.</text>
</comment>
<dbReference type="Gene3D" id="3.30.460.10">
    <property type="entry name" value="Beta Polymerase, domain 2"/>
    <property type="match status" value="1"/>
</dbReference>
<dbReference type="Gene3D" id="1.10.3090.10">
    <property type="entry name" value="cca-adding enzyme, domain 2"/>
    <property type="match status" value="1"/>
</dbReference>
<evidence type="ECO:0000259" key="5">
    <source>
        <dbReference type="Pfam" id="PF01743"/>
    </source>
</evidence>
<dbReference type="GO" id="GO:0004810">
    <property type="term" value="F:CCA tRNA nucleotidyltransferase activity"/>
    <property type="evidence" value="ECO:0007669"/>
    <property type="project" value="UniProtKB-EC"/>
</dbReference>
<dbReference type="GO" id="GO:0052929">
    <property type="term" value="F:ATP:3'-cytidine-cytidine-tRNA adenylyltransferase activity"/>
    <property type="evidence" value="ECO:0007669"/>
    <property type="project" value="TreeGrafter"/>
</dbReference>
<dbReference type="OrthoDB" id="445712at2759"/>
<accession>A0A9W8CY53</accession>
<dbReference type="AlphaFoldDB" id="A0A9W8CY53"/>
<dbReference type="GO" id="GO:0003723">
    <property type="term" value="F:RNA binding"/>
    <property type="evidence" value="ECO:0007669"/>
    <property type="project" value="UniProtKB-KW"/>
</dbReference>
<comment type="similarity">
    <text evidence="1 4">Belongs to the tRNA nucleotidyltransferase/poly(A) polymerase family.</text>
</comment>
<reference evidence="6" key="1">
    <citation type="submission" date="2022-07" db="EMBL/GenBank/DDBJ databases">
        <title>Phylogenomic reconstructions and comparative analyses of Kickxellomycotina fungi.</title>
        <authorList>
            <person name="Reynolds N.K."/>
            <person name="Stajich J.E."/>
            <person name="Barry K."/>
            <person name="Grigoriev I.V."/>
            <person name="Crous P."/>
            <person name="Smith M.E."/>
        </authorList>
    </citation>
    <scope>NUCLEOTIDE SEQUENCE</scope>
    <source>
        <strain evidence="6">BCRC 34381</strain>
    </source>
</reference>
<evidence type="ECO:0000256" key="1">
    <source>
        <dbReference type="ARBA" id="ARBA00007265"/>
    </source>
</evidence>
<organism evidence="6 7">
    <name type="scientific">Coemansia biformis</name>
    <dbReference type="NCBI Taxonomy" id="1286918"/>
    <lineage>
        <taxon>Eukaryota</taxon>
        <taxon>Fungi</taxon>
        <taxon>Fungi incertae sedis</taxon>
        <taxon>Zoopagomycota</taxon>
        <taxon>Kickxellomycotina</taxon>
        <taxon>Kickxellomycetes</taxon>
        <taxon>Kickxellales</taxon>
        <taxon>Kickxellaceae</taxon>
        <taxon>Coemansia</taxon>
    </lineage>
</organism>
<dbReference type="GO" id="GO:0052927">
    <property type="term" value="F:CC tRNA cytidylyltransferase activity"/>
    <property type="evidence" value="ECO:0007669"/>
    <property type="project" value="TreeGrafter"/>
</dbReference>
<dbReference type="InterPro" id="IPR002646">
    <property type="entry name" value="PolA_pol_head_dom"/>
</dbReference>
<evidence type="ECO:0000256" key="2">
    <source>
        <dbReference type="ARBA" id="ARBA00022679"/>
    </source>
</evidence>
<dbReference type="FunFam" id="3.30.460.10:FF:000019">
    <property type="entry name" value="tRNA nucleotidyltransferase cca2"/>
    <property type="match status" value="1"/>
</dbReference>
<dbReference type="Proteomes" id="UP001143981">
    <property type="component" value="Unassembled WGS sequence"/>
</dbReference>
<dbReference type="EC" id="2.7.7.72" evidence="6"/>
<evidence type="ECO:0000313" key="7">
    <source>
        <dbReference type="Proteomes" id="UP001143981"/>
    </source>
</evidence>
<keyword evidence="7" id="KW-1185">Reference proteome</keyword>
<keyword evidence="2 4" id="KW-0808">Transferase</keyword>
<evidence type="ECO:0000256" key="3">
    <source>
        <dbReference type="ARBA" id="ARBA00022884"/>
    </source>
</evidence>
<dbReference type="GO" id="GO:0001680">
    <property type="term" value="P:tRNA 3'-terminal CCA addition"/>
    <property type="evidence" value="ECO:0007669"/>
    <property type="project" value="UniProtKB-ARBA"/>
</dbReference>
<dbReference type="InterPro" id="IPR043519">
    <property type="entry name" value="NT_sf"/>
</dbReference>
<dbReference type="Pfam" id="PF01743">
    <property type="entry name" value="PolyA_pol"/>
    <property type="match status" value="1"/>
</dbReference>
<name>A0A9W8CY53_9FUNG</name>
<dbReference type="GO" id="GO:0005739">
    <property type="term" value="C:mitochondrion"/>
    <property type="evidence" value="ECO:0007669"/>
    <property type="project" value="UniProtKB-ARBA"/>
</dbReference>
<sequence length="500" mass="54045">MAVELTPKEEDICALLLRVADAVHEGQPGQPRLTLRVAGGWVRDKLMGLESHDLDIAVDHMSGYDLAQHVNKYLSEHGYPVRSIAKISQNPERSKHLETANTSILGQLVDMVNLRSETYGSDSRIPQVVFGTPLEDALRRDITINALFYNIHTRQVEDFSEKGLSDLRAGIVRTPLEPRQTFSDDPLRVLRVLRFASRFDYRIDDATAAALGDPITAGELDRKISRERVGIELDKMAAGPRPLLSVQMILRFGLYDVVFRGPPKDAWIDAPAALDVALAGAATEQVLRLLDDAPAGVLPAELASVGTDPQLRRLLVLAAYTYPMRAVAVRDGKRTAPLAFVVVRDGLKLSKSDGEAVAALHALAPRIAGLAAQLCSETPPSRRSLGLLVREAGPRWTSATLFAAAASILQTGDVGAATGTYAAFARAVVEAGVADAFDLKYLVDGRDAAAILGIKAGPRVKTALERVMEWQLDNPCGTRSECEEYIRSSSGTLAESPSGE</sequence>
<proteinExistence type="inferred from homology"/>
<dbReference type="EMBL" id="JANBOI010000116">
    <property type="protein sequence ID" value="KAJ1733779.1"/>
    <property type="molecule type" value="Genomic_DNA"/>
</dbReference>
<protein>
    <submittedName>
        <fullName evidence="6">CCA tRNA nucleotidyltransferase, mitochondrial</fullName>
        <ecNumber evidence="6">2.7.7.72</ecNumber>
    </submittedName>
</protein>
<gene>
    <name evidence="6" type="primary">CCA1</name>
    <name evidence="6" type="ORF">LPJ61_001396</name>
</gene>
<dbReference type="SUPFAM" id="SSF81891">
    <property type="entry name" value="Poly A polymerase C-terminal region-like"/>
    <property type="match status" value="1"/>
</dbReference>
<dbReference type="PANTHER" id="PTHR13734">
    <property type="entry name" value="TRNA-NUCLEOTIDYLTRANSFERASE"/>
    <property type="match status" value="1"/>
</dbReference>
<evidence type="ECO:0000256" key="4">
    <source>
        <dbReference type="RuleBase" id="RU003953"/>
    </source>
</evidence>
<dbReference type="PANTHER" id="PTHR13734:SF5">
    <property type="entry name" value="CCA TRNA NUCLEOTIDYLTRANSFERASE, MITOCHONDRIAL"/>
    <property type="match status" value="1"/>
</dbReference>
<feature type="domain" description="Poly A polymerase head" evidence="5">
    <location>
        <begin position="35"/>
        <end position="173"/>
    </location>
</feature>
<evidence type="ECO:0000313" key="6">
    <source>
        <dbReference type="EMBL" id="KAJ1733779.1"/>
    </source>
</evidence>